<sequence>MAGHKQDEFVHSTGLKQSVKGPLQLDDLVEVARRLNALVHEANDDACSTVSSIASSTEQSDFLIRQEDDIIDSDVFSEPSITNLLGVPSTSHSSYGIESIDDGDFTRDNMSSSAISTIASSISSPSDSSSDNSVDVHAASTVHLSSSVLGVFSIDPRLPRRRRRRSLSSFGLHIESSSSDSDHSSDDSTTRYRRKCIRLDCLVQAKDHQRHASMVNQLSPLDSPERMQLLTESHPFPQTTTHQDEDDSVLYPSASLTAATTRPCPHSILSSTTTSMAHLPWNGPPIFCIPGTTAAKSSSASEWYMSFSTSQLPAIMEQYVPKHAKVVDVGCGRSGLCHELVLAGYSNVTGIDTDADAIASQSTRRSLLEPYLTFQTVDARHLDTTFGAHSVDCIVAKATLDLVRPPERLGILTACLAVLRPGGVLLWVSCQVDSTVSRWWDEPAIQSLLATHVDSVCTQLLGPVVGPCFGHAPGFVANVYRAKETLPQRMARHVAEETQLFEQRLVYQCAVYRRQLVEMDHEVDVAITREGRRMYVEDWRAHILRQWSYAAHNEELIEAYTVVADEEARVAECGAMAVQDAHALQLHVVWTALDVVDSIVCAVEAAHTKSLAAFAQERADLVTSEVWRLVESAIAKSDATRAQLGAFQSFIAHLLDEILQAVTRSAAGKEWACPPATREEHGDGLDKTDSTPPQLSSQDVGIPVKRVERCEATKSRTEFVPSQDSAASTVSMKAGGDADDASQVKAFVVALVDRVATAAAVPQPKTAASEATALNEGDTAAEVLAVVEALVQAAMNR</sequence>
<accession>A0A024UP62</accession>
<evidence type="ECO:0000256" key="3">
    <source>
        <dbReference type="ARBA" id="ARBA00022679"/>
    </source>
</evidence>
<evidence type="ECO:0000313" key="6">
    <source>
        <dbReference type="EMBL" id="ETW07642.1"/>
    </source>
</evidence>
<keyword evidence="2" id="KW-0489">Methyltransferase</keyword>
<dbReference type="InterPro" id="IPR041698">
    <property type="entry name" value="Methyltransf_25"/>
</dbReference>
<feature type="region of interest" description="Disordered" evidence="4">
    <location>
        <begin position="670"/>
        <end position="702"/>
    </location>
</feature>
<feature type="domain" description="Methyltransferase" evidence="5">
    <location>
        <begin position="326"/>
        <end position="423"/>
    </location>
</feature>
<dbReference type="VEuPathDB" id="FungiDB:H310_02109"/>
<dbReference type="InterPro" id="IPR051419">
    <property type="entry name" value="Lys/N-term_MeTrsfase_sf"/>
</dbReference>
<comment type="similarity">
    <text evidence="1">Belongs to the methyltransferase superfamily.</text>
</comment>
<evidence type="ECO:0000256" key="4">
    <source>
        <dbReference type="SAM" id="MobiDB-lite"/>
    </source>
</evidence>
<gene>
    <name evidence="6" type="ORF">H310_02109</name>
</gene>
<dbReference type="Pfam" id="PF13649">
    <property type="entry name" value="Methyltransf_25"/>
    <property type="match status" value="1"/>
</dbReference>
<protein>
    <recommendedName>
        <fullName evidence="5">Methyltransferase domain-containing protein</fullName>
    </recommendedName>
</protein>
<organism evidence="6">
    <name type="scientific">Aphanomyces invadans</name>
    <dbReference type="NCBI Taxonomy" id="157072"/>
    <lineage>
        <taxon>Eukaryota</taxon>
        <taxon>Sar</taxon>
        <taxon>Stramenopiles</taxon>
        <taxon>Oomycota</taxon>
        <taxon>Saprolegniomycetes</taxon>
        <taxon>Saprolegniales</taxon>
        <taxon>Verrucalvaceae</taxon>
        <taxon>Aphanomyces</taxon>
    </lineage>
</organism>
<dbReference type="eggNOG" id="KOG2352">
    <property type="taxonomic scope" value="Eukaryota"/>
</dbReference>
<proteinExistence type="inferred from homology"/>
<feature type="compositionally biased region" description="Basic and acidic residues" evidence="4">
    <location>
        <begin position="677"/>
        <end position="689"/>
    </location>
</feature>
<feature type="compositionally biased region" description="Polar residues" evidence="4">
    <location>
        <begin position="690"/>
        <end position="699"/>
    </location>
</feature>
<dbReference type="OrthoDB" id="44301at2759"/>
<evidence type="ECO:0000256" key="2">
    <source>
        <dbReference type="ARBA" id="ARBA00022603"/>
    </source>
</evidence>
<dbReference type="PANTHER" id="PTHR12176:SF83">
    <property type="entry name" value="CITRATE SYNTHASE-LYSINE N-METHYLTRANSFERASE CSKMT, MITOCHONDRIAL"/>
    <property type="match status" value="1"/>
</dbReference>
<keyword evidence="3" id="KW-0808">Transferase</keyword>
<evidence type="ECO:0000259" key="5">
    <source>
        <dbReference type="Pfam" id="PF13649"/>
    </source>
</evidence>
<dbReference type="InterPro" id="IPR029063">
    <property type="entry name" value="SAM-dependent_MTases_sf"/>
</dbReference>
<dbReference type="GO" id="GO:0008168">
    <property type="term" value="F:methyltransferase activity"/>
    <property type="evidence" value="ECO:0007669"/>
    <property type="project" value="UniProtKB-KW"/>
</dbReference>
<dbReference type="AlphaFoldDB" id="A0A024UP62"/>
<name>A0A024UP62_9STRA</name>
<dbReference type="PANTHER" id="PTHR12176">
    <property type="entry name" value="SAM-DEPENDENT METHYLTRANSFERASE SUPERFAMILY PROTEIN"/>
    <property type="match status" value="1"/>
</dbReference>
<evidence type="ECO:0000256" key="1">
    <source>
        <dbReference type="ARBA" id="ARBA00008361"/>
    </source>
</evidence>
<dbReference type="GeneID" id="20079159"/>
<reference evidence="6" key="1">
    <citation type="submission" date="2013-12" db="EMBL/GenBank/DDBJ databases">
        <title>The Genome Sequence of Aphanomyces invadans NJM9701.</title>
        <authorList>
            <consortium name="The Broad Institute Genomics Platform"/>
            <person name="Russ C."/>
            <person name="Tyler B."/>
            <person name="van West P."/>
            <person name="Dieguez-Uribeondo J."/>
            <person name="Young S.K."/>
            <person name="Zeng Q."/>
            <person name="Gargeya S."/>
            <person name="Fitzgerald M."/>
            <person name="Abouelleil A."/>
            <person name="Alvarado L."/>
            <person name="Chapman S.B."/>
            <person name="Gainer-Dewar J."/>
            <person name="Goldberg J."/>
            <person name="Griggs A."/>
            <person name="Gujja S."/>
            <person name="Hansen M."/>
            <person name="Howarth C."/>
            <person name="Imamovic A."/>
            <person name="Ireland A."/>
            <person name="Larimer J."/>
            <person name="McCowan C."/>
            <person name="Murphy C."/>
            <person name="Pearson M."/>
            <person name="Poon T.W."/>
            <person name="Priest M."/>
            <person name="Roberts A."/>
            <person name="Saif S."/>
            <person name="Shea T."/>
            <person name="Sykes S."/>
            <person name="Wortman J."/>
            <person name="Nusbaum C."/>
            <person name="Birren B."/>
        </authorList>
    </citation>
    <scope>NUCLEOTIDE SEQUENCE [LARGE SCALE GENOMIC DNA]</scope>
    <source>
        <strain evidence="6">NJM9701</strain>
    </source>
</reference>
<dbReference type="CDD" id="cd02440">
    <property type="entry name" value="AdoMet_MTases"/>
    <property type="match status" value="1"/>
</dbReference>
<dbReference type="SUPFAM" id="SSF53335">
    <property type="entry name" value="S-adenosyl-L-methionine-dependent methyltransferases"/>
    <property type="match status" value="1"/>
</dbReference>
<dbReference type="Gene3D" id="3.40.50.150">
    <property type="entry name" value="Vaccinia Virus protein VP39"/>
    <property type="match status" value="1"/>
</dbReference>
<dbReference type="EMBL" id="KI913954">
    <property type="protein sequence ID" value="ETW07642.1"/>
    <property type="molecule type" value="Genomic_DNA"/>
</dbReference>
<dbReference type="GO" id="GO:0032259">
    <property type="term" value="P:methylation"/>
    <property type="evidence" value="ECO:0007669"/>
    <property type="project" value="UniProtKB-KW"/>
</dbReference>
<dbReference type="RefSeq" id="XP_008863735.1">
    <property type="nucleotide sequence ID" value="XM_008865513.1"/>
</dbReference>